<reference evidence="2 3" key="1">
    <citation type="submission" date="2019-06" db="EMBL/GenBank/DDBJ databases">
        <title>Genomic Encyclopedia of Type Strains, Phase IV (KMG-V): Genome sequencing to study the core and pangenomes of soil and plant-associated prokaryotes.</title>
        <authorList>
            <person name="Whitman W."/>
        </authorList>
    </citation>
    <scope>NUCLEOTIDE SEQUENCE [LARGE SCALE GENOMIC DNA]</scope>
    <source>
        <strain evidence="2 3">BR 11140</strain>
    </source>
</reference>
<dbReference type="Pfam" id="PF06074">
    <property type="entry name" value="Portal_Mu"/>
    <property type="match status" value="1"/>
</dbReference>
<dbReference type="AlphaFoldDB" id="A0A560IK70"/>
<gene>
    <name evidence="2" type="ORF">FBZ92_109184</name>
</gene>
<protein>
    <submittedName>
        <fullName evidence="2">Phage gp29-like protein</fullName>
    </submittedName>
</protein>
<sequence>MPTPVLLGPDGLPIDRTRLLQEQAAPSLTSVRQIATGHPAEGLTPQRLAALLKEAERGNAIAYLELAEQMEERDLHYLGVLGRRKRGVAQLEMTVEPASDDADDKAAAELIRTFLDRLELQGEVFDILDAIGKGFSVTEICWDTSEKQWMPKALKPREQRWFRYDLVDGVTLQMWDNAGYLPLAPYQFIVHEAKAKSGLPIRGGLARPVAWAYLFKNFDLKSWITFADVYGQPIRLGKWGPGASEKDKSALLKAVRNLAQDCAAIIPASMEVELIEAKTSGSVDLFEKLANFLDQQVSKAVLGNTGTTDAIAGGHAVGKVHQNASDDIVQSDARQVEVTLNRDLVKPIIDLNMGPRLRYPILRVVIKTKQDALQTAQALGVLVDRGLRVDQDDVRRLLGFNEPKPDAELLVPAKTSAAPPTPGATAPEADATAPVPDVGGNLAANARLPASPAVLDTDAIDGLVDEQTAQWQQLVAPMVQPIHDLLASCANMDEFLKRLPSVVQAQNTTALTEALARSLFAARLAGETEADLG</sequence>
<organism evidence="2 3">
    <name type="scientific">Nitrospirillum amazonense</name>
    <dbReference type="NCBI Taxonomy" id="28077"/>
    <lineage>
        <taxon>Bacteria</taxon>
        <taxon>Pseudomonadati</taxon>
        <taxon>Pseudomonadota</taxon>
        <taxon>Alphaproteobacteria</taxon>
        <taxon>Rhodospirillales</taxon>
        <taxon>Azospirillaceae</taxon>
        <taxon>Nitrospirillum</taxon>
    </lineage>
</organism>
<dbReference type="Proteomes" id="UP000318050">
    <property type="component" value="Unassembled WGS sequence"/>
</dbReference>
<dbReference type="InterPro" id="IPR009279">
    <property type="entry name" value="Portal_Mu"/>
</dbReference>
<evidence type="ECO:0000313" key="3">
    <source>
        <dbReference type="Proteomes" id="UP000318050"/>
    </source>
</evidence>
<feature type="region of interest" description="Disordered" evidence="1">
    <location>
        <begin position="414"/>
        <end position="433"/>
    </location>
</feature>
<comment type="caution">
    <text evidence="2">The sequence shown here is derived from an EMBL/GenBank/DDBJ whole genome shotgun (WGS) entry which is preliminary data.</text>
</comment>
<evidence type="ECO:0000256" key="1">
    <source>
        <dbReference type="SAM" id="MobiDB-lite"/>
    </source>
</evidence>
<proteinExistence type="predicted"/>
<name>A0A560IK70_9PROT</name>
<dbReference type="OrthoDB" id="9797300at2"/>
<evidence type="ECO:0000313" key="2">
    <source>
        <dbReference type="EMBL" id="TWB58691.1"/>
    </source>
</evidence>
<dbReference type="EMBL" id="VITT01000009">
    <property type="protein sequence ID" value="TWB58691.1"/>
    <property type="molecule type" value="Genomic_DNA"/>
</dbReference>
<accession>A0A560IK70</accession>